<evidence type="ECO:0000256" key="7">
    <source>
        <dbReference type="ARBA" id="ARBA00033417"/>
    </source>
</evidence>
<evidence type="ECO:0000256" key="5">
    <source>
        <dbReference type="ARBA" id="ARBA00023295"/>
    </source>
</evidence>
<accession>A0ABU6Z0U3</accession>
<dbReference type="Proteomes" id="UP001341840">
    <property type="component" value="Unassembled WGS sequence"/>
</dbReference>
<sequence>MALMLMLVVLQMLLLFSVLGARAQSIGVCYGTVADNLPPPKEVVDLCKANSVEKIRIYDPDPSIIEALKGSDIELVVGVPNEDIQNVANSESTAAQWVQNNVQIHTKYVKFKYIVVGNEIMPSDEQAQFMLPAMQNIYAALVSFKLETKIKVLTAIKMSLLGSSYPPSEGSCSPAISYMKPIISFLANKGAPLLVNLYTYSTYIGDTNDINLDFALLNPSNTTIKDGEYEYHNLFDASLDSVYAALEKLGAPNLQVVVTESGWPSDGGFAATELNAKQYYHNLIQHVPQGTPKRPNQAIEAFLFAMFDEDLKGPAETERHFGLFHPNKNPKYQTSITSSNPNFANSSAQLSMKNNIIKTKVKGQLWAWSLQCGSIKLRQPPTSLLPLTSVILLTPAVFIDLRPLSPCRKTHRCSSPSRLHNPAAAACAVAVLPPPASSPRRRHRTPAVLPRRRPFHRSLSVVSPAPAAARAVSSYRHRSFAGRRLSSPHCAFEPVELGHDSPLTTLKSEHKSRANRGFSWRSS</sequence>
<dbReference type="SUPFAM" id="SSF51445">
    <property type="entry name" value="(Trans)glycosidases"/>
    <property type="match status" value="1"/>
</dbReference>
<evidence type="ECO:0000256" key="6">
    <source>
        <dbReference type="ARBA" id="ARBA00033335"/>
    </source>
</evidence>
<comment type="similarity">
    <text evidence="2 8">Belongs to the glycosyl hydrolase 17 family.</text>
</comment>
<dbReference type="InterPro" id="IPR017853">
    <property type="entry name" value="GH"/>
</dbReference>
<organism evidence="12 13">
    <name type="scientific">Stylosanthes scabra</name>
    <dbReference type="NCBI Taxonomy" id="79078"/>
    <lineage>
        <taxon>Eukaryota</taxon>
        <taxon>Viridiplantae</taxon>
        <taxon>Streptophyta</taxon>
        <taxon>Embryophyta</taxon>
        <taxon>Tracheophyta</taxon>
        <taxon>Spermatophyta</taxon>
        <taxon>Magnoliopsida</taxon>
        <taxon>eudicotyledons</taxon>
        <taxon>Gunneridae</taxon>
        <taxon>Pentapetalae</taxon>
        <taxon>rosids</taxon>
        <taxon>fabids</taxon>
        <taxon>Fabales</taxon>
        <taxon>Fabaceae</taxon>
        <taxon>Papilionoideae</taxon>
        <taxon>50 kb inversion clade</taxon>
        <taxon>dalbergioids sensu lato</taxon>
        <taxon>Dalbergieae</taxon>
        <taxon>Pterocarpus clade</taxon>
        <taxon>Stylosanthes</taxon>
    </lineage>
</organism>
<dbReference type="PANTHER" id="PTHR32227">
    <property type="entry name" value="GLUCAN ENDO-1,3-BETA-GLUCOSIDASE BG1-RELATED-RELATED"/>
    <property type="match status" value="1"/>
</dbReference>
<gene>
    <name evidence="12" type="ORF">PIB30_001983</name>
</gene>
<evidence type="ECO:0000256" key="1">
    <source>
        <dbReference type="ARBA" id="ARBA00000382"/>
    </source>
</evidence>
<proteinExistence type="inferred from homology"/>
<protein>
    <recommendedName>
        <fullName evidence="3">glucan endo-1,3-beta-D-glucosidase</fullName>
        <ecNumber evidence="3">3.2.1.39</ecNumber>
    </recommendedName>
    <alternativeName>
        <fullName evidence="6">(1-&gt;3)-beta-glucan endohydrolase</fullName>
    </alternativeName>
    <alternativeName>
        <fullName evidence="7">Beta-1,3-endoglucanase</fullName>
    </alternativeName>
</protein>
<evidence type="ECO:0000256" key="4">
    <source>
        <dbReference type="ARBA" id="ARBA00022801"/>
    </source>
</evidence>
<dbReference type="Pfam" id="PF00332">
    <property type="entry name" value="Glyco_hydro_17"/>
    <property type="match status" value="1"/>
</dbReference>
<feature type="signal peptide" evidence="11">
    <location>
        <begin position="1"/>
        <end position="23"/>
    </location>
</feature>
<keyword evidence="13" id="KW-1185">Reference proteome</keyword>
<feature type="chain" id="PRO_5045490924" description="glucan endo-1,3-beta-D-glucosidase" evidence="11">
    <location>
        <begin position="24"/>
        <end position="523"/>
    </location>
</feature>
<evidence type="ECO:0000256" key="8">
    <source>
        <dbReference type="RuleBase" id="RU004335"/>
    </source>
</evidence>
<evidence type="ECO:0000256" key="9">
    <source>
        <dbReference type="RuleBase" id="RU004336"/>
    </source>
</evidence>
<feature type="region of interest" description="Disordered" evidence="10">
    <location>
        <begin position="501"/>
        <end position="523"/>
    </location>
</feature>
<dbReference type="EMBL" id="JASCZI010271864">
    <property type="protein sequence ID" value="MED6215844.1"/>
    <property type="molecule type" value="Genomic_DNA"/>
</dbReference>
<comment type="catalytic activity">
    <reaction evidence="1">
        <text>Hydrolysis of (1-&gt;3)-beta-D-glucosidic linkages in (1-&gt;3)-beta-D-glucans.</text>
        <dbReference type="EC" id="3.2.1.39"/>
    </reaction>
</comment>
<name>A0ABU6Z0U3_9FABA</name>
<dbReference type="PROSITE" id="PS00587">
    <property type="entry name" value="GLYCOSYL_HYDROL_F17"/>
    <property type="match status" value="1"/>
</dbReference>
<evidence type="ECO:0000313" key="13">
    <source>
        <dbReference type="Proteomes" id="UP001341840"/>
    </source>
</evidence>
<dbReference type="InterPro" id="IPR000490">
    <property type="entry name" value="Glyco_hydro_17"/>
</dbReference>
<comment type="caution">
    <text evidence="12">The sequence shown here is derived from an EMBL/GenBank/DDBJ whole genome shotgun (WGS) entry which is preliminary data.</text>
</comment>
<dbReference type="EC" id="3.2.1.39" evidence="3"/>
<evidence type="ECO:0000256" key="10">
    <source>
        <dbReference type="SAM" id="MobiDB-lite"/>
    </source>
</evidence>
<evidence type="ECO:0000313" key="12">
    <source>
        <dbReference type="EMBL" id="MED6215844.1"/>
    </source>
</evidence>
<evidence type="ECO:0000256" key="3">
    <source>
        <dbReference type="ARBA" id="ARBA00012780"/>
    </source>
</evidence>
<keyword evidence="5 9" id="KW-0326">Glycosidase</keyword>
<dbReference type="InterPro" id="IPR044965">
    <property type="entry name" value="Glyco_hydro_17_plant"/>
</dbReference>
<reference evidence="12 13" key="1">
    <citation type="journal article" date="2023" name="Plants (Basel)">
        <title>Bridging the Gap: Combining Genomics and Transcriptomics Approaches to Understand Stylosanthes scabra, an Orphan Legume from the Brazilian Caatinga.</title>
        <authorList>
            <person name="Ferreira-Neto J.R.C."/>
            <person name="da Silva M.D."/>
            <person name="Binneck E."/>
            <person name="de Melo N.F."/>
            <person name="da Silva R.H."/>
            <person name="de Melo A.L.T.M."/>
            <person name="Pandolfi V."/>
            <person name="Bustamante F.O."/>
            <person name="Brasileiro-Vidal A.C."/>
            <person name="Benko-Iseppon A.M."/>
        </authorList>
    </citation>
    <scope>NUCLEOTIDE SEQUENCE [LARGE SCALE GENOMIC DNA]</scope>
    <source>
        <tissue evidence="12">Leaves</tissue>
    </source>
</reference>
<dbReference type="Gene3D" id="3.20.20.80">
    <property type="entry name" value="Glycosidases"/>
    <property type="match status" value="1"/>
</dbReference>
<keyword evidence="11" id="KW-0732">Signal</keyword>
<evidence type="ECO:0000256" key="2">
    <source>
        <dbReference type="ARBA" id="ARBA00008773"/>
    </source>
</evidence>
<evidence type="ECO:0000256" key="11">
    <source>
        <dbReference type="SAM" id="SignalP"/>
    </source>
</evidence>
<keyword evidence="4 9" id="KW-0378">Hydrolase</keyword>